<dbReference type="InParanoid" id="A0A024FU57"/>
<evidence type="ECO:0000256" key="1">
    <source>
        <dbReference type="ARBA" id="ARBA00022801"/>
    </source>
</evidence>
<keyword evidence="1" id="KW-0378">Hydrolase</keyword>
<dbReference type="STRING" id="65357.A0A024FU57"/>
<keyword evidence="3" id="KW-0443">Lipid metabolism</keyword>
<evidence type="ECO:0000256" key="2">
    <source>
        <dbReference type="ARBA" id="ARBA00022963"/>
    </source>
</evidence>
<comment type="similarity">
    <text evidence="4">Belongs to the phospholipase D family. MitoPLD/Zucchini subfamily.</text>
</comment>
<dbReference type="PANTHER" id="PTHR43856">
    <property type="entry name" value="CARDIOLIPIN HYDROLASE"/>
    <property type="match status" value="1"/>
</dbReference>
<proteinExistence type="inferred from homology"/>
<dbReference type="InterPro" id="IPR051406">
    <property type="entry name" value="PLD_domain"/>
</dbReference>
<evidence type="ECO:0000313" key="7">
    <source>
        <dbReference type="EMBL" id="CCI10660.1"/>
    </source>
</evidence>
<organism evidence="7 8">
    <name type="scientific">Albugo candida</name>
    <dbReference type="NCBI Taxonomy" id="65357"/>
    <lineage>
        <taxon>Eukaryota</taxon>
        <taxon>Sar</taxon>
        <taxon>Stramenopiles</taxon>
        <taxon>Oomycota</taxon>
        <taxon>Peronosporomycetes</taxon>
        <taxon>Albuginales</taxon>
        <taxon>Albuginaceae</taxon>
        <taxon>Albugo</taxon>
    </lineage>
</organism>
<reference evidence="7 8" key="1">
    <citation type="submission" date="2012-05" db="EMBL/GenBank/DDBJ databases">
        <title>Recombination and specialization in a pathogen metapopulation.</title>
        <authorList>
            <person name="Gardiner A."/>
            <person name="Kemen E."/>
            <person name="Schultz-Larsen T."/>
            <person name="MacLean D."/>
            <person name="Van Oosterhout C."/>
            <person name="Jones J.D.G."/>
        </authorList>
    </citation>
    <scope>NUCLEOTIDE SEQUENCE [LARGE SCALE GENOMIC DNA]</scope>
    <source>
        <strain evidence="7 8">Ac Nc2</strain>
    </source>
</reference>
<evidence type="ECO:0000256" key="5">
    <source>
        <dbReference type="ARBA" id="ARBA00040549"/>
    </source>
</evidence>
<dbReference type="Pfam" id="PF13091">
    <property type="entry name" value="PLDc_2"/>
    <property type="match status" value="1"/>
</dbReference>
<dbReference type="InterPro" id="IPR025202">
    <property type="entry name" value="PLD-like_dom"/>
</dbReference>
<dbReference type="EMBL" id="CAIX01000339">
    <property type="protein sequence ID" value="CCI10660.1"/>
    <property type="molecule type" value="Genomic_DNA"/>
</dbReference>
<comment type="caution">
    <text evidence="7">The sequence shown here is derived from an EMBL/GenBank/DDBJ whole genome shotgun (WGS) entry which is preliminary data.</text>
</comment>
<protein>
    <recommendedName>
        <fullName evidence="5">Mitochondrial cardiolipin hydrolase</fullName>
    </recommendedName>
</protein>
<keyword evidence="2" id="KW-0442">Lipid degradation</keyword>
<dbReference type="OrthoDB" id="5205528at2759"/>
<sequence>MGNCLGVASESQVSESSFIDVLFFPDPKMPCRSVFKNETCTSKRCKMIHTTTSLVKLVRYLQNAKHCLDICVFTITCNEIADEVIAAHKRGLRVRVITDDRQATSLGSDVEKFISAGIQVRDDNASTHMHHKFCIIDGKILLNGSFNWSRQAVLGNNENLVIHRGVIVERFQGQFEHLWQAFKR</sequence>
<dbReference type="InterPro" id="IPR001736">
    <property type="entry name" value="PLipase_D/transphosphatidylase"/>
</dbReference>
<dbReference type="PROSITE" id="PS50035">
    <property type="entry name" value="PLD"/>
    <property type="match status" value="1"/>
</dbReference>
<dbReference type="Gene3D" id="3.30.870.10">
    <property type="entry name" value="Endonuclease Chain A"/>
    <property type="match status" value="1"/>
</dbReference>
<dbReference type="AlphaFoldDB" id="A0A024FU57"/>
<dbReference type="GO" id="GO:0005739">
    <property type="term" value="C:mitochondrion"/>
    <property type="evidence" value="ECO:0007669"/>
    <property type="project" value="TreeGrafter"/>
</dbReference>
<feature type="domain" description="PLD phosphodiesterase" evidence="6">
    <location>
        <begin position="125"/>
        <end position="152"/>
    </location>
</feature>
<evidence type="ECO:0000259" key="6">
    <source>
        <dbReference type="PROSITE" id="PS50035"/>
    </source>
</evidence>
<dbReference type="Proteomes" id="UP000053237">
    <property type="component" value="Unassembled WGS sequence"/>
</dbReference>
<accession>A0A024FU57</accession>
<dbReference type="CDD" id="cd09171">
    <property type="entry name" value="PLDc_vPLD6_like"/>
    <property type="match status" value="1"/>
</dbReference>
<gene>
    <name evidence="7" type="ORF">BN9_111950</name>
</gene>
<evidence type="ECO:0000256" key="4">
    <source>
        <dbReference type="ARBA" id="ARBA00038012"/>
    </source>
</evidence>
<evidence type="ECO:0000256" key="3">
    <source>
        <dbReference type="ARBA" id="ARBA00023098"/>
    </source>
</evidence>
<dbReference type="GO" id="GO:0016891">
    <property type="term" value="F:RNA endonuclease activity producing 5'-phosphomonoesters, hydrolytic mechanism"/>
    <property type="evidence" value="ECO:0007669"/>
    <property type="project" value="TreeGrafter"/>
</dbReference>
<name>A0A024FU57_9STRA</name>
<dbReference type="SUPFAM" id="SSF56024">
    <property type="entry name" value="Phospholipase D/nuclease"/>
    <property type="match status" value="1"/>
</dbReference>
<evidence type="ECO:0000313" key="8">
    <source>
        <dbReference type="Proteomes" id="UP000053237"/>
    </source>
</evidence>
<dbReference type="GO" id="GO:0016042">
    <property type="term" value="P:lipid catabolic process"/>
    <property type="evidence" value="ECO:0007669"/>
    <property type="project" value="UniProtKB-KW"/>
</dbReference>
<keyword evidence="8" id="KW-1185">Reference proteome</keyword>
<dbReference type="PANTHER" id="PTHR43856:SF1">
    <property type="entry name" value="MITOCHONDRIAL CARDIOLIPIN HYDROLASE"/>
    <property type="match status" value="1"/>
</dbReference>